<keyword evidence="2" id="KW-0813">Transport</keyword>
<dbReference type="AlphaFoldDB" id="A0ABD1TPX6"/>
<dbReference type="Proteomes" id="UP001604277">
    <property type="component" value="Unassembled WGS sequence"/>
</dbReference>
<evidence type="ECO:0000256" key="6">
    <source>
        <dbReference type="ARBA" id="ARBA00023310"/>
    </source>
</evidence>
<keyword evidence="5" id="KW-0472">Membrane</keyword>
<evidence type="ECO:0000256" key="3">
    <source>
        <dbReference type="ARBA" id="ARBA00022781"/>
    </source>
</evidence>
<dbReference type="Pfam" id="PF00213">
    <property type="entry name" value="OSCP"/>
    <property type="match status" value="1"/>
</dbReference>
<dbReference type="GO" id="GO:1902600">
    <property type="term" value="P:proton transmembrane transport"/>
    <property type="evidence" value="ECO:0007669"/>
    <property type="project" value="UniProtKB-KW"/>
</dbReference>
<keyword evidence="3" id="KW-0375">Hydrogen ion transport</keyword>
<protein>
    <submittedName>
        <fullName evidence="7">ATP synthase subunit O</fullName>
    </submittedName>
</protein>
<comment type="caution">
    <text evidence="7">The sequence shown here is derived from an EMBL/GenBank/DDBJ whole genome shotgun (WGS) entry which is preliminary data.</text>
</comment>
<keyword evidence="4" id="KW-0406">Ion transport</keyword>
<dbReference type="InterPro" id="IPR020781">
    <property type="entry name" value="ATPase_OSCP/d_CS"/>
</dbReference>
<evidence type="ECO:0000313" key="8">
    <source>
        <dbReference type="Proteomes" id="UP001604277"/>
    </source>
</evidence>
<dbReference type="PROSITE" id="PS00389">
    <property type="entry name" value="ATPASE_DELTA"/>
    <property type="match status" value="1"/>
</dbReference>
<keyword evidence="8" id="KW-1185">Reference proteome</keyword>
<evidence type="ECO:0000256" key="2">
    <source>
        <dbReference type="ARBA" id="ARBA00022448"/>
    </source>
</evidence>
<accession>A0ABD1TPX6</accession>
<dbReference type="PANTHER" id="PTHR11910">
    <property type="entry name" value="ATP SYNTHASE DELTA CHAIN"/>
    <property type="match status" value="1"/>
</dbReference>
<evidence type="ECO:0000256" key="4">
    <source>
        <dbReference type="ARBA" id="ARBA00023065"/>
    </source>
</evidence>
<dbReference type="GO" id="GO:0006754">
    <property type="term" value="P:ATP biosynthetic process"/>
    <property type="evidence" value="ECO:0007669"/>
    <property type="project" value="UniProtKB-KW"/>
</dbReference>
<dbReference type="InterPro" id="IPR000711">
    <property type="entry name" value="ATPase_OSCP/dsu"/>
</dbReference>
<gene>
    <name evidence="7" type="ORF">Fot_28461</name>
</gene>
<evidence type="ECO:0000256" key="5">
    <source>
        <dbReference type="ARBA" id="ARBA00023136"/>
    </source>
</evidence>
<organism evidence="7 8">
    <name type="scientific">Forsythia ovata</name>
    <dbReference type="NCBI Taxonomy" id="205694"/>
    <lineage>
        <taxon>Eukaryota</taxon>
        <taxon>Viridiplantae</taxon>
        <taxon>Streptophyta</taxon>
        <taxon>Embryophyta</taxon>
        <taxon>Tracheophyta</taxon>
        <taxon>Spermatophyta</taxon>
        <taxon>Magnoliopsida</taxon>
        <taxon>eudicotyledons</taxon>
        <taxon>Gunneridae</taxon>
        <taxon>Pentapetalae</taxon>
        <taxon>asterids</taxon>
        <taxon>lamiids</taxon>
        <taxon>Lamiales</taxon>
        <taxon>Oleaceae</taxon>
        <taxon>Forsythieae</taxon>
        <taxon>Forsythia</taxon>
    </lineage>
</organism>
<comment type="subcellular location">
    <subcellularLocation>
        <location evidence="1">Membrane</location>
    </subcellularLocation>
</comment>
<dbReference type="GO" id="GO:0016020">
    <property type="term" value="C:membrane"/>
    <property type="evidence" value="ECO:0007669"/>
    <property type="project" value="UniProtKB-SubCell"/>
</dbReference>
<reference evidence="8" key="1">
    <citation type="submission" date="2024-07" db="EMBL/GenBank/DDBJ databases">
        <title>Two chromosome-level genome assemblies of Korean endemic species Abeliophyllum distichum and Forsythia ovata (Oleaceae).</title>
        <authorList>
            <person name="Jang H."/>
        </authorList>
    </citation>
    <scope>NUCLEOTIDE SEQUENCE [LARGE SCALE GENOMIC DNA]</scope>
</reference>
<name>A0ABD1TPX6_9LAMI</name>
<sequence length="181" mass="20155">MAMAGRLRRCLPLLRRVLTSDTLSASHRPASIKVLTPTLTNQEFSRNYAAASAPKEQKVKVPLTIFGVSGNYASALYIAAVKANVLDKLLWLNLGGEYTLNFSLSILHICSLYLQKKRELKGTLLDIIGHGKKVKVEQKIDTSILGGLVVEFGQKVFDMSIKTRARQMERFLRLPVNLEAK</sequence>
<evidence type="ECO:0000313" key="7">
    <source>
        <dbReference type="EMBL" id="KAL2514490.1"/>
    </source>
</evidence>
<evidence type="ECO:0000256" key="1">
    <source>
        <dbReference type="ARBA" id="ARBA00004370"/>
    </source>
</evidence>
<proteinExistence type="predicted"/>
<keyword evidence="6" id="KW-0066">ATP synthesis</keyword>
<dbReference type="EMBL" id="JBFOLJ010000008">
    <property type="protein sequence ID" value="KAL2514490.1"/>
    <property type="molecule type" value="Genomic_DNA"/>
</dbReference>